<keyword evidence="2 6" id="KW-0540">Nuclease</keyword>
<comment type="similarity">
    <text evidence="6">Belongs to the PINc/VapC protein family.</text>
</comment>
<dbReference type="InterPro" id="IPR002716">
    <property type="entry name" value="PIN_dom"/>
</dbReference>
<comment type="cofactor">
    <cofactor evidence="6">
        <name>Mg(2+)</name>
        <dbReference type="ChEBI" id="CHEBI:18420"/>
    </cofactor>
</comment>
<evidence type="ECO:0000259" key="7">
    <source>
        <dbReference type="Pfam" id="PF01850"/>
    </source>
</evidence>
<dbReference type="Proteomes" id="UP000570166">
    <property type="component" value="Unassembled WGS sequence"/>
</dbReference>
<feature type="binding site" evidence="6">
    <location>
        <position position="99"/>
    </location>
    <ligand>
        <name>Mg(2+)</name>
        <dbReference type="ChEBI" id="CHEBI:18420"/>
    </ligand>
</feature>
<keyword evidence="4 6" id="KW-0378">Hydrolase</keyword>
<dbReference type="GO" id="GO:0090729">
    <property type="term" value="F:toxin activity"/>
    <property type="evidence" value="ECO:0007669"/>
    <property type="project" value="UniProtKB-KW"/>
</dbReference>
<protein>
    <recommendedName>
        <fullName evidence="6">Ribonuclease VapC</fullName>
        <shortName evidence="6">RNase VapC</shortName>
        <ecNumber evidence="6">3.1.-.-</ecNumber>
    </recommendedName>
    <alternativeName>
        <fullName evidence="6">Toxin VapC</fullName>
    </alternativeName>
</protein>
<organism evidence="8 9">
    <name type="scientific">Sphingomonas chungangi</name>
    <dbReference type="NCBI Taxonomy" id="2683589"/>
    <lineage>
        <taxon>Bacteria</taxon>
        <taxon>Pseudomonadati</taxon>
        <taxon>Pseudomonadota</taxon>
        <taxon>Alphaproteobacteria</taxon>
        <taxon>Sphingomonadales</taxon>
        <taxon>Sphingomonadaceae</taxon>
        <taxon>Sphingomonas</taxon>
    </lineage>
</organism>
<dbReference type="GO" id="GO:0004540">
    <property type="term" value="F:RNA nuclease activity"/>
    <property type="evidence" value="ECO:0007669"/>
    <property type="project" value="InterPro"/>
</dbReference>
<dbReference type="InterPro" id="IPR029060">
    <property type="entry name" value="PIN-like_dom_sf"/>
</dbReference>
<feature type="domain" description="PIN" evidence="7">
    <location>
        <begin position="3"/>
        <end position="123"/>
    </location>
</feature>
<dbReference type="RefSeq" id="WP_160364162.1">
    <property type="nucleotide sequence ID" value="NZ_JACEIB010000027.1"/>
</dbReference>
<dbReference type="Gene3D" id="3.40.50.1010">
    <property type="entry name" value="5'-nuclease"/>
    <property type="match status" value="1"/>
</dbReference>
<dbReference type="PANTHER" id="PTHR35901:SF1">
    <property type="entry name" value="EXONUCLEASE VAPC9"/>
    <property type="match status" value="1"/>
</dbReference>
<dbReference type="InterPro" id="IPR022907">
    <property type="entry name" value="VapC_family"/>
</dbReference>
<evidence type="ECO:0000256" key="1">
    <source>
        <dbReference type="ARBA" id="ARBA00022649"/>
    </source>
</evidence>
<dbReference type="EC" id="3.1.-.-" evidence="6"/>
<evidence type="ECO:0000256" key="6">
    <source>
        <dbReference type="HAMAP-Rule" id="MF_00265"/>
    </source>
</evidence>
<evidence type="ECO:0000313" key="8">
    <source>
        <dbReference type="EMBL" id="MBA2936291.1"/>
    </source>
</evidence>
<keyword evidence="6" id="KW-0800">Toxin</keyword>
<dbReference type="SUPFAM" id="SSF88723">
    <property type="entry name" value="PIN domain-like"/>
    <property type="match status" value="1"/>
</dbReference>
<dbReference type="PANTHER" id="PTHR35901">
    <property type="entry name" value="RIBONUCLEASE VAPC3"/>
    <property type="match status" value="1"/>
</dbReference>
<keyword evidence="1 6" id="KW-1277">Toxin-antitoxin system</keyword>
<name>A0A838LAK8_9SPHN</name>
<evidence type="ECO:0000256" key="4">
    <source>
        <dbReference type="ARBA" id="ARBA00022801"/>
    </source>
</evidence>
<evidence type="ECO:0000256" key="2">
    <source>
        <dbReference type="ARBA" id="ARBA00022722"/>
    </source>
</evidence>
<dbReference type="GO" id="GO:0000287">
    <property type="term" value="F:magnesium ion binding"/>
    <property type="evidence" value="ECO:0007669"/>
    <property type="project" value="UniProtKB-UniRule"/>
</dbReference>
<evidence type="ECO:0000313" key="9">
    <source>
        <dbReference type="Proteomes" id="UP000570166"/>
    </source>
</evidence>
<keyword evidence="3 6" id="KW-0479">Metal-binding</keyword>
<dbReference type="InterPro" id="IPR051619">
    <property type="entry name" value="TypeII_TA_RNase_PINc/VapC"/>
</dbReference>
<reference evidence="8 9" key="1">
    <citation type="submission" date="2020-07" db="EMBL/GenBank/DDBJ databases">
        <authorList>
            <person name="Sun Q."/>
        </authorList>
    </citation>
    <scope>NUCLEOTIDE SEQUENCE [LARGE SCALE GENOMIC DNA]</scope>
    <source>
        <strain evidence="8 9">CGMCC 1.13654</strain>
    </source>
</reference>
<gene>
    <name evidence="6" type="primary">vapC</name>
    <name evidence="8" type="ORF">HZF05_19590</name>
</gene>
<comment type="function">
    <text evidence="6">Toxic component of a toxin-antitoxin (TA) system. An RNase.</text>
</comment>
<dbReference type="Pfam" id="PF01850">
    <property type="entry name" value="PIN"/>
    <property type="match status" value="1"/>
</dbReference>
<keyword evidence="9" id="KW-1185">Reference proteome</keyword>
<dbReference type="CDD" id="cd09873">
    <property type="entry name" value="PIN_Pae0151-like"/>
    <property type="match status" value="1"/>
</dbReference>
<accession>A0A838LAK8</accession>
<dbReference type="GO" id="GO:0016787">
    <property type="term" value="F:hydrolase activity"/>
    <property type="evidence" value="ECO:0007669"/>
    <property type="project" value="UniProtKB-KW"/>
</dbReference>
<dbReference type="EMBL" id="JACEIB010000027">
    <property type="protein sequence ID" value="MBA2936291.1"/>
    <property type="molecule type" value="Genomic_DNA"/>
</dbReference>
<comment type="caution">
    <text evidence="8">The sequence shown here is derived from an EMBL/GenBank/DDBJ whole genome shotgun (WGS) entry which is preliminary data.</text>
</comment>
<evidence type="ECO:0000256" key="3">
    <source>
        <dbReference type="ARBA" id="ARBA00022723"/>
    </source>
</evidence>
<keyword evidence="5 6" id="KW-0460">Magnesium</keyword>
<proteinExistence type="inferred from homology"/>
<feature type="binding site" evidence="6">
    <location>
        <position position="5"/>
    </location>
    <ligand>
        <name>Mg(2+)</name>
        <dbReference type="ChEBI" id="CHEBI:18420"/>
    </ligand>
</feature>
<dbReference type="HAMAP" id="MF_00265">
    <property type="entry name" value="VapC_Nob1"/>
    <property type="match status" value="1"/>
</dbReference>
<dbReference type="AlphaFoldDB" id="A0A838LAK8"/>
<sequence length="138" mass="14752">MLVVDASVAVKWVVPEDGEAGGGTDAALALLERGLLAPDFLLAEFGNVLWKKVRRGETAVQQASDALRILPTIVSLVPAASYMDKAFEIAVALDHPVYDCIYLAVAQVHDVALATADRRLAERCRSSKFSVSIVDLAS</sequence>
<dbReference type="InterPro" id="IPR044153">
    <property type="entry name" value="PIN_Pae0151-like"/>
</dbReference>
<evidence type="ECO:0000256" key="5">
    <source>
        <dbReference type="ARBA" id="ARBA00022842"/>
    </source>
</evidence>